<dbReference type="OrthoDB" id="3205825at2759"/>
<dbReference type="PANTHER" id="PTHR35179:SF1">
    <property type="entry name" value="INTEGRAL MEMBRANE PROTEIN"/>
    <property type="match status" value="1"/>
</dbReference>
<evidence type="ECO:0008006" key="5">
    <source>
        <dbReference type="Google" id="ProtNLM"/>
    </source>
</evidence>
<evidence type="ECO:0000256" key="1">
    <source>
        <dbReference type="SAM" id="MobiDB-lite"/>
    </source>
</evidence>
<organism evidence="3 4">
    <name type="scientific">Aaosphaeria arxii CBS 175.79</name>
    <dbReference type="NCBI Taxonomy" id="1450172"/>
    <lineage>
        <taxon>Eukaryota</taxon>
        <taxon>Fungi</taxon>
        <taxon>Dikarya</taxon>
        <taxon>Ascomycota</taxon>
        <taxon>Pezizomycotina</taxon>
        <taxon>Dothideomycetes</taxon>
        <taxon>Pleosporomycetidae</taxon>
        <taxon>Pleosporales</taxon>
        <taxon>Pleosporales incertae sedis</taxon>
        <taxon>Aaosphaeria</taxon>
    </lineage>
</organism>
<evidence type="ECO:0000313" key="4">
    <source>
        <dbReference type="Proteomes" id="UP000799778"/>
    </source>
</evidence>
<dbReference type="GeneID" id="54287903"/>
<dbReference type="AlphaFoldDB" id="A0A6A5XQS9"/>
<dbReference type="PANTHER" id="PTHR35179">
    <property type="entry name" value="PROTEIN CBG02620"/>
    <property type="match status" value="1"/>
</dbReference>
<proteinExistence type="predicted"/>
<evidence type="ECO:0000313" key="3">
    <source>
        <dbReference type="EMBL" id="KAF2015090.1"/>
    </source>
</evidence>
<keyword evidence="4" id="KW-1185">Reference proteome</keyword>
<feature type="region of interest" description="Disordered" evidence="1">
    <location>
        <begin position="315"/>
        <end position="344"/>
    </location>
</feature>
<dbReference type="Proteomes" id="UP000799778">
    <property type="component" value="Unassembled WGS sequence"/>
</dbReference>
<feature type="transmembrane region" description="Helical" evidence="2">
    <location>
        <begin position="44"/>
        <end position="62"/>
    </location>
</feature>
<feature type="transmembrane region" description="Helical" evidence="2">
    <location>
        <begin position="6"/>
        <end position="23"/>
    </location>
</feature>
<feature type="transmembrane region" description="Helical" evidence="2">
    <location>
        <begin position="110"/>
        <end position="130"/>
    </location>
</feature>
<dbReference type="EMBL" id="ML978070">
    <property type="protein sequence ID" value="KAF2015090.1"/>
    <property type="molecule type" value="Genomic_DNA"/>
</dbReference>
<keyword evidence="2" id="KW-0472">Membrane</keyword>
<feature type="compositionally biased region" description="Low complexity" evidence="1">
    <location>
        <begin position="272"/>
        <end position="283"/>
    </location>
</feature>
<feature type="transmembrane region" description="Helical" evidence="2">
    <location>
        <begin position="150"/>
        <end position="168"/>
    </location>
</feature>
<dbReference type="RefSeq" id="XP_033383429.1">
    <property type="nucleotide sequence ID" value="XM_033530506.1"/>
</dbReference>
<reference evidence="3" key="1">
    <citation type="journal article" date="2020" name="Stud. Mycol.">
        <title>101 Dothideomycetes genomes: a test case for predicting lifestyles and emergence of pathogens.</title>
        <authorList>
            <person name="Haridas S."/>
            <person name="Albert R."/>
            <person name="Binder M."/>
            <person name="Bloem J."/>
            <person name="Labutti K."/>
            <person name="Salamov A."/>
            <person name="Andreopoulos B."/>
            <person name="Baker S."/>
            <person name="Barry K."/>
            <person name="Bills G."/>
            <person name="Bluhm B."/>
            <person name="Cannon C."/>
            <person name="Castanera R."/>
            <person name="Culley D."/>
            <person name="Daum C."/>
            <person name="Ezra D."/>
            <person name="Gonzalez J."/>
            <person name="Henrissat B."/>
            <person name="Kuo A."/>
            <person name="Liang C."/>
            <person name="Lipzen A."/>
            <person name="Lutzoni F."/>
            <person name="Magnuson J."/>
            <person name="Mondo S."/>
            <person name="Nolan M."/>
            <person name="Ohm R."/>
            <person name="Pangilinan J."/>
            <person name="Park H.-J."/>
            <person name="Ramirez L."/>
            <person name="Alfaro M."/>
            <person name="Sun H."/>
            <person name="Tritt A."/>
            <person name="Yoshinaga Y."/>
            <person name="Zwiers L.-H."/>
            <person name="Turgeon B."/>
            <person name="Goodwin S."/>
            <person name="Spatafora J."/>
            <person name="Crous P."/>
            <person name="Grigoriev I."/>
        </authorList>
    </citation>
    <scope>NUCLEOTIDE SEQUENCE</scope>
    <source>
        <strain evidence="3">CBS 175.79</strain>
    </source>
</reference>
<keyword evidence="2" id="KW-1133">Transmembrane helix</keyword>
<gene>
    <name evidence="3" type="ORF">BU24DRAFT_442210</name>
</gene>
<feature type="region of interest" description="Disordered" evidence="1">
    <location>
        <begin position="249"/>
        <end position="299"/>
    </location>
</feature>
<sequence length="344" mass="38905">MDVPSIAFGFTLGFVILTGMKIGRQSMAMYKRTKKIWNPYPWMCWSELIVNLVMAVLTWLFLHEDIKGSFAFFFILVTTWVLQTQLLIQIIANRVALVMTDKRKATKLKWALFVAVGLINISVYCIWIPARMQISPMWIHLNEIWDRIEKVIYLLIDFALNAYFLYLVRARLISKGLTKYTPLFNFNAIIIVVSLSMDVLLIGMMSLRNTFIYVQFHPVSYIVKLNIECSMADLISKIVRGNERTDAFHSGSNSYPTELASRSAHGTKMGNTTHTTTIRGNHTARGGEEESDSSLDEERGAAGIMKTVATTVVHDAAEKEDSRSVSSSTVQLNDDYQVGAKSSF</sequence>
<feature type="compositionally biased region" description="Polar residues" evidence="1">
    <location>
        <begin position="324"/>
        <end position="344"/>
    </location>
</feature>
<feature type="transmembrane region" description="Helical" evidence="2">
    <location>
        <begin position="68"/>
        <end position="90"/>
    </location>
</feature>
<evidence type="ECO:0000256" key="2">
    <source>
        <dbReference type="SAM" id="Phobius"/>
    </source>
</evidence>
<feature type="transmembrane region" description="Helical" evidence="2">
    <location>
        <begin position="180"/>
        <end position="205"/>
    </location>
</feature>
<name>A0A6A5XQS9_9PLEO</name>
<keyword evidence="2" id="KW-0812">Transmembrane</keyword>
<protein>
    <recommendedName>
        <fullName evidence="5">Integral membrane protein</fullName>
    </recommendedName>
</protein>
<accession>A0A6A5XQS9</accession>